<dbReference type="Proteomes" id="UP000186817">
    <property type="component" value="Unassembled WGS sequence"/>
</dbReference>
<dbReference type="EMBL" id="LSRX01001009">
    <property type="protein sequence ID" value="OLP84900.1"/>
    <property type="molecule type" value="Genomic_DNA"/>
</dbReference>
<reference evidence="1 2" key="1">
    <citation type="submission" date="2016-02" db="EMBL/GenBank/DDBJ databases">
        <title>Genome analysis of coral dinoflagellate symbionts highlights evolutionary adaptations to a symbiotic lifestyle.</title>
        <authorList>
            <person name="Aranda M."/>
            <person name="Li Y."/>
            <person name="Liew Y.J."/>
            <person name="Baumgarten S."/>
            <person name="Simakov O."/>
            <person name="Wilson M."/>
            <person name="Piel J."/>
            <person name="Ashoor H."/>
            <person name="Bougouffa S."/>
            <person name="Bajic V.B."/>
            <person name="Ryu T."/>
            <person name="Ravasi T."/>
            <person name="Bayer T."/>
            <person name="Micklem G."/>
            <person name="Kim H."/>
            <person name="Bhak J."/>
            <person name="Lajeunesse T.C."/>
            <person name="Voolstra C.R."/>
        </authorList>
    </citation>
    <scope>NUCLEOTIDE SEQUENCE [LARGE SCALE GENOMIC DNA]</scope>
    <source>
        <strain evidence="1 2">CCMP2467</strain>
    </source>
</reference>
<gene>
    <name evidence="1" type="ORF">AK812_SmicGene34175</name>
</gene>
<evidence type="ECO:0000313" key="1">
    <source>
        <dbReference type="EMBL" id="OLP84900.1"/>
    </source>
</evidence>
<proteinExistence type="predicted"/>
<sequence>MLADSGGPPPLLLDPFGAARCVISMSGLEVQSFIKGDVVEDNVLPEELQTTKAPPSLFVLLGEEYSGSAMARMWHLKGSCEDSLRCLADTEDAATRFSTGFAAPAASETANVSVFMLKLMHIAEVD</sequence>
<keyword evidence="2" id="KW-1185">Reference proteome</keyword>
<name>A0A1Q9CPQ8_SYMMI</name>
<comment type="caution">
    <text evidence="1">The sequence shown here is derived from an EMBL/GenBank/DDBJ whole genome shotgun (WGS) entry which is preliminary data.</text>
</comment>
<dbReference type="AlphaFoldDB" id="A0A1Q9CPQ8"/>
<organism evidence="1 2">
    <name type="scientific">Symbiodinium microadriaticum</name>
    <name type="common">Dinoflagellate</name>
    <name type="synonym">Zooxanthella microadriatica</name>
    <dbReference type="NCBI Taxonomy" id="2951"/>
    <lineage>
        <taxon>Eukaryota</taxon>
        <taxon>Sar</taxon>
        <taxon>Alveolata</taxon>
        <taxon>Dinophyceae</taxon>
        <taxon>Suessiales</taxon>
        <taxon>Symbiodiniaceae</taxon>
        <taxon>Symbiodinium</taxon>
    </lineage>
</organism>
<evidence type="ECO:0000313" key="2">
    <source>
        <dbReference type="Proteomes" id="UP000186817"/>
    </source>
</evidence>
<protein>
    <submittedName>
        <fullName evidence="1">Uncharacterized protein</fullName>
    </submittedName>
</protein>
<accession>A0A1Q9CPQ8</accession>